<dbReference type="RefSeq" id="WP_123743227.1">
    <property type="nucleotide sequence ID" value="NZ_RJKM01000001.1"/>
</dbReference>
<sequence length="67" mass="7343">MRRRLEVLLPDDLTNREYAAVAHATWAMLSAVGIGEDSSLRTDDKITDAEMNSAFDADAAGYPWSPS</sequence>
<accession>A0A3N1H4U5</accession>
<comment type="caution">
    <text evidence="1">The sequence shown here is derived from an EMBL/GenBank/DDBJ whole genome shotgun (WGS) entry which is preliminary data.</text>
</comment>
<gene>
    <name evidence="1" type="ORF">EDD40_2739</name>
</gene>
<keyword evidence="2" id="KW-1185">Reference proteome</keyword>
<evidence type="ECO:0000313" key="1">
    <source>
        <dbReference type="EMBL" id="ROP37426.1"/>
    </source>
</evidence>
<name>A0A3N1H4U5_9PSEU</name>
<dbReference type="Proteomes" id="UP000268727">
    <property type="component" value="Unassembled WGS sequence"/>
</dbReference>
<reference evidence="1 2" key="1">
    <citation type="submission" date="2018-11" db="EMBL/GenBank/DDBJ databases">
        <title>Sequencing the genomes of 1000 actinobacteria strains.</title>
        <authorList>
            <person name="Klenk H.-P."/>
        </authorList>
    </citation>
    <scope>NUCLEOTIDE SEQUENCE [LARGE SCALE GENOMIC DNA]</scope>
    <source>
        <strain evidence="1 2">DSM 44231</strain>
    </source>
</reference>
<protein>
    <submittedName>
        <fullName evidence="1">Uncharacterized protein</fullName>
    </submittedName>
</protein>
<dbReference type="EMBL" id="RJKM01000001">
    <property type="protein sequence ID" value="ROP37426.1"/>
    <property type="molecule type" value="Genomic_DNA"/>
</dbReference>
<dbReference type="AlphaFoldDB" id="A0A3N1H4U5"/>
<organism evidence="1 2">
    <name type="scientific">Saccharothrix texasensis</name>
    <dbReference type="NCBI Taxonomy" id="103734"/>
    <lineage>
        <taxon>Bacteria</taxon>
        <taxon>Bacillati</taxon>
        <taxon>Actinomycetota</taxon>
        <taxon>Actinomycetes</taxon>
        <taxon>Pseudonocardiales</taxon>
        <taxon>Pseudonocardiaceae</taxon>
        <taxon>Saccharothrix</taxon>
    </lineage>
</organism>
<evidence type="ECO:0000313" key="2">
    <source>
        <dbReference type="Proteomes" id="UP000268727"/>
    </source>
</evidence>
<proteinExistence type="predicted"/>
<dbReference type="OrthoDB" id="3698959at2"/>